<dbReference type="AlphaFoldDB" id="A0A6L7CZM1"/>
<protein>
    <submittedName>
        <fullName evidence="1">Two-component sensor histidine kinase BarA</fullName>
    </submittedName>
</protein>
<organism evidence="1 2">
    <name type="scientific">Escherichia coli</name>
    <dbReference type="NCBI Taxonomy" id="562"/>
    <lineage>
        <taxon>Bacteria</taxon>
        <taxon>Pseudomonadati</taxon>
        <taxon>Pseudomonadota</taxon>
        <taxon>Gammaproteobacteria</taxon>
        <taxon>Enterobacterales</taxon>
        <taxon>Enterobacteriaceae</taxon>
        <taxon>Escherichia</taxon>
    </lineage>
</organism>
<dbReference type="GO" id="GO:0016301">
    <property type="term" value="F:kinase activity"/>
    <property type="evidence" value="ECO:0007669"/>
    <property type="project" value="UniProtKB-KW"/>
</dbReference>
<feature type="non-terminal residue" evidence="1">
    <location>
        <position position="1"/>
    </location>
</feature>
<proteinExistence type="predicted"/>
<evidence type="ECO:0000313" key="1">
    <source>
        <dbReference type="EMBL" id="MWT90456.1"/>
    </source>
</evidence>
<evidence type="ECO:0000313" key="2">
    <source>
        <dbReference type="Proteomes" id="UP000480485"/>
    </source>
</evidence>
<name>A0A6L7CZM1_ECOLX</name>
<comment type="caution">
    <text evidence="1">The sequence shown here is derived from an EMBL/GenBank/DDBJ whole genome shotgun (WGS) entry which is preliminary data.</text>
</comment>
<sequence length="103" mass="11349">MLLGIAVTFREPLTMQHERLAKAVSMTDFLMLALPCHAQVNAEKLKQDGIGACLLKPLTPTRLLPALTEFCHHKQNTLLPVTDESKLAMTVMAVDDNPANLKL</sequence>
<reference evidence="1 2" key="1">
    <citation type="submission" date="2019-12" db="EMBL/GenBank/DDBJ databases">
        <title>Enteriobacteria Tanzani isolates_8377-8380.</title>
        <authorList>
            <person name="Subbiah M."/>
            <person name="Call D."/>
        </authorList>
    </citation>
    <scope>NUCLEOTIDE SEQUENCE [LARGE SCALE GENOMIC DNA]</scope>
    <source>
        <strain evidence="1 2">8378wC7</strain>
    </source>
</reference>
<keyword evidence="1" id="KW-0808">Transferase</keyword>
<dbReference type="EMBL" id="WTRN01003253">
    <property type="protein sequence ID" value="MWT90456.1"/>
    <property type="molecule type" value="Genomic_DNA"/>
</dbReference>
<gene>
    <name evidence="1" type="ORF">GP954_36005</name>
</gene>
<accession>A0A6L7CZM1</accession>
<dbReference type="Proteomes" id="UP000480485">
    <property type="component" value="Unassembled WGS sequence"/>
</dbReference>
<feature type="non-terminal residue" evidence="1">
    <location>
        <position position="103"/>
    </location>
</feature>
<keyword evidence="1" id="KW-0418">Kinase</keyword>